<dbReference type="Pfam" id="PF03166">
    <property type="entry name" value="MH2"/>
    <property type="match status" value="1"/>
</dbReference>
<evidence type="ECO:0000256" key="3">
    <source>
        <dbReference type="ARBA" id="ARBA00022833"/>
    </source>
</evidence>
<dbReference type="PANTHER" id="PTHR13703:SF54">
    <property type="entry name" value="MOTHERS AGAINST DECAPENTAPLEGIC HOMOLOG"/>
    <property type="match status" value="1"/>
</dbReference>
<dbReference type="InterPro" id="IPR017855">
    <property type="entry name" value="SMAD-like_dom_sf"/>
</dbReference>
<dbReference type="PROSITE" id="PS51076">
    <property type="entry name" value="MH2"/>
    <property type="match status" value="1"/>
</dbReference>
<feature type="compositionally biased region" description="Basic and acidic residues" evidence="8">
    <location>
        <begin position="149"/>
        <end position="158"/>
    </location>
</feature>
<evidence type="ECO:0000256" key="6">
    <source>
        <dbReference type="ARBA" id="ARBA00023242"/>
    </source>
</evidence>
<dbReference type="SUPFAM" id="SSF49879">
    <property type="entry name" value="SMAD/FHA domain"/>
    <property type="match status" value="1"/>
</dbReference>
<feature type="domain" description="MH2" evidence="10">
    <location>
        <begin position="192"/>
        <end position="360"/>
    </location>
</feature>
<dbReference type="FunFam" id="2.60.200.10:FF:000004">
    <property type="entry name" value="Mothers against decapentaplegic homolog"/>
    <property type="match status" value="1"/>
</dbReference>
<evidence type="ECO:0000313" key="12">
    <source>
        <dbReference type="Proteomes" id="UP000749559"/>
    </source>
</evidence>
<feature type="domain" description="MH1" evidence="9">
    <location>
        <begin position="8"/>
        <end position="135"/>
    </location>
</feature>
<dbReference type="InterPro" id="IPR013790">
    <property type="entry name" value="Dwarfin"/>
</dbReference>
<evidence type="ECO:0000256" key="2">
    <source>
        <dbReference type="ARBA" id="ARBA00022723"/>
    </source>
</evidence>
<keyword evidence="3" id="KW-0862">Zinc</keyword>
<evidence type="ECO:0000256" key="8">
    <source>
        <dbReference type="SAM" id="MobiDB-lite"/>
    </source>
</evidence>
<dbReference type="PROSITE" id="PS51075">
    <property type="entry name" value="MH1"/>
    <property type="match status" value="1"/>
</dbReference>
<evidence type="ECO:0000259" key="9">
    <source>
        <dbReference type="PROSITE" id="PS51075"/>
    </source>
</evidence>
<dbReference type="PANTHER" id="PTHR13703">
    <property type="entry name" value="SMAD"/>
    <property type="match status" value="1"/>
</dbReference>
<evidence type="ECO:0000256" key="4">
    <source>
        <dbReference type="ARBA" id="ARBA00023015"/>
    </source>
</evidence>
<dbReference type="InterPro" id="IPR003619">
    <property type="entry name" value="MAD_homology1_Dwarfin-type"/>
</dbReference>
<accession>A0A8S4P8D4</accession>
<dbReference type="InterPro" id="IPR013019">
    <property type="entry name" value="MAD_homology_MH1"/>
</dbReference>
<evidence type="ECO:0000313" key="11">
    <source>
        <dbReference type="EMBL" id="CAH1789245.1"/>
    </source>
</evidence>
<dbReference type="GO" id="GO:0060395">
    <property type="term" value="P:SMAD protein signal transduction"/>
    <property type="evidence" value="ECO:0007669"/>
    <property type="project" value="TreeGrafter"/>
</dbReference>
<dbReference type="SMART" id="SM00524">
    <property type="entry name" value="DWB"/>
    <property type="match status" value="1"/>
</dbReference>
<name>A0A8S4P8D4_OWEFU</name>
<feature type="region of interest" description="Disordered" evidence="8">
    <location>
        <begin position="144"/>
        <end position="169"/>
    </location>
</feature>
<sequence>MFRGTRSRLVKRLWKHRIYKNEAESTIEKQEDMELRSVAHSLLKRLKEKNLDTLIEAVESQGGVKTECVHIPKGDVRFGRKTVTPQLLCCQIWRWPDVSNPDELKKMPECVSQEDATTICCNPFHWSRIIVPDMPPPPYCQAVEDTEKDPEPPDRLQEEPCSTETGNTPLTRQRYYSGEHIRNEGATERSHWCHVAYWELRQRVGRLYTVFDHHLDIFHSLPQGNGMCLKSLLPETSIEQVKRTREKISFGVTLSKEGDGVWVYNRSTYPVFVNSPTLDDPDSRLSTIRKVPQGFSIKIFDYEQSEILRLTRKPGIDEGPYDPHAIRLSFAKGWGAKYSRQFITSCPCWIEILLTEEDGR</sequence>
<keyword evidence="5 7" id="KW-0804">Transcription</keyword>
<proteinExistence type="inferred from homology"/>
<dbReference type="GO" id="GO:0030154">
    <property type="term" value="P:cell differentiation"/>
    <property type="evidence" value="ECO:0007669"/>
    <property type="project" value="TreeGrafter"/>
</dbReference>
<evidence type="ECO:0000256" key="7">
    <source>
        <dbReference type="RuleBase" id="RU361195"/>
    </source>
</evidence>
<keyword evidence="2" id="KW-0479">Metal-binding</keyword>
<keyword evidence="4 7" id="KW-0805">Transcription regulation</keyword>
<dbReference type="AlphaFoldDB" id="A0A8S4P8D4"/>
<evidence type="ECO:0000256" key="5">
    <source>
        <dbReference type="ARBA" id="ARBA00023163"/>
    </source>
</evidence>
<comment type="subcellular location">
    <subcellularLocation>
        <location evidence="7">Cytoplasm</location>
    </subcellularLocation>
    <subcellularLocation>
        <location evidence="7">Nucleus</location>
    </subcellularLocation>
</comment>
<dbReference type="OrthoDB" id="5946219at2759"/>
<dbReference type="GO" id="GO:0071144">
    <property type="term" value="C:heteromeric SMAD protein complex"/>
    <property type="evidence" value="ECO:0007669"/>
    <property type="project" value="TreeGrafter"/>
</dbReference>
<dbReference type="InterPro" id="IPR001132">
    <property type="entry name" value="SMAD_dom_Dwarfin-type"/>
</dbReference>
<dbReference type="GO" id="GO:0140416">
    <property type="term" value="F:transcription regulator inhibitor activity"/>
    <property type="evidence" value="ECO:0007669"/>
    <property type="project" value="TreeGrafter"/>
</dbReference>
<dbReference type="Pfam" id="PF03165">
    <property type="entry name" value="MH1"/>
    <property type="match status" value="1"/>
</dbReference>
<protein>
    <recommendedName>
        <fullName evidence="7">Mothers against decapentaplegic homolog</fullName>
        <shortName evidence="7">MAD homolog</shortName>
        <shortName evidence="7">Mothers against DPP homolog</shortName>
    </recommendedName>
    <alternativeName>
        <fullName evidence="7">SMAD family member</fullName>
    </alternativeName>
</protein>
<dbReference type="InterPro" id="IPR008984">
    <property type="entry name" value="SMAD_FHA_dom_sf"/>
</dbReference>
<dbReference type="GO" id="GO:0070411">
    <property type="term" value="F:I-SMAD binding"/>
    <property type="evidence" value="ECO:0007669"/>
    <property type="project" value="TreeGrafter"/>
</dbReference>
<organism evidence="11 12">
    <name type="scientific">Owenia fusiformis</name>
    <name type="common">Polychaete worm</name>
    <dbReference type="NCBI Taxonomy" id="6347"/>
    <lineage>
        <taxon>Eukaryota</taxon>
        <taxon>Metazoa</taxon>
        <taxon>Spiralia</taxon>
        <taxon>Lophotrochozoa</taxon>
        <taxon>Annelida</taxon>
        <taxon>Polychaeta</taxon>
        <taxon>Sedentaria</taxon>
        <taxon>Canalipalpata</taxon>
        <taxon>Sabellida</taxon>
        <taxon>Oweniida</taxon>
        <taxon>Oweniidae</taxon>
        <taxon>Owenia</taxon>
    </lineage>
</organism>
<dbReference type="Gene3D" id="3.90.520.10">
    <property type="entry name" value="SMAD MH1 domain"/>
    <property type="match status" value="1"/>
</dbReference>
<gene>
    <name evidence="11" type="ORF">OFUS_LOCUS14640</name>
</gene>
<keyword evidence="6 7" id="KW-0539">Nucleus</keyword>
<keyword evidence="7" id="KW-0963">Cytoplasm</keyword>
<evidence type="ECO:0000259" key="10">
    <source>
        <dbReference type="PROSITE" id="PS51076"/>
    </source>
</evidence>
<evidence type="ECO:0000256" key="1">
    <source>
        <dbReference type="ARBA" id="ARBA00005545"/>
    </source>
</evidence>
<dbReference type="EMBL" id="CAIIXF020000007">
    <property type="protein sequence ID" value="CAH1789245.1"/>
    <property type="molecule type" value="Genomic_DNA"/>
</dbReference>
<comment type="similarity">
    <text evidence="1 7">Belongs to the dwarfin/SMAD family.</text>
</comment>
<dbReference type="GO" id="GO:0005737">
    <property type="term" value="C:cytoplasm"/>
    <property type="evidence" value="ECO:0007669"/>
    <property type="project" value="UniProtKB-SubCell"/>
</dbReference>
<dbReference type="InterPro" id="IPR036578">
    <property type="entry name" value="SMAD_MH1_sf"/>
</dbReference>
<dbReference type="SUPFAM" id="SSF56366">
    <property type="entry name" value="SMAD MH1 domain"/>
    <property type="match status" value="1"/>
</dbReference>
<comment type="caution">
    <text evidence="11">The sequence shown here is derived from an EMBL/GenBank/DDBJ whole genome shotgun (WGS) entry which is preliminary data.</text>
</comment>
<dbReference type="GO" id="GO:0046872">
    <property type="term" value="F:metal ion binding"/>
    <property type="evidence" value="ECO:0007669"/>
    <property type="project" value="UniProtKB-KW"/>
</dbReference>
<dbReference type="GO" id="GO:0009653">
    <property type="term" value="P:anatomical structure morphogenesis"/>
    <property type="evidence" value="ECO:0007669"/>
    <property type="project" value="TreeGrafter"/>
</dbReference>
<feature type="compositionally biased region" description="Polar residues" evidence="8">
    <location>
        <begin position="160"/>
        <end position="169"/>
    </location>
</feature>
<dbReference type="GO" id="GO:0006357">
    <property type="term" value="P:regulation of transcription by RNA polymerase II"/>
    <property type="evidence" value="ECO:0007669"/>
    <property type="project" value="TreeGrafter"/>
</dbReference>
<dbReference type="Proteomes" id="UP000749559">
    <property type="component" value="Unassembled WGS sequence"/>
</dbReference>
<dbReference type="SMART" id="SM00523">
    <property type="entry name" value="DWA"/>
    <property type="match status" value="1"/>
</dbReference>
<keyword evidence="12" id="KW-1185">Reference proteome</keyword>
<dbReference type="Gene3D" id="2.60.200.10">
    <property type="match status" value="1"/>
</dbReference>
<reference evidence="11" key="1">
    <citation type="submission" date="2022-03" db="EMBL/GenBank/DDBJ databases">
        <authorList>
            <person name="Martin C."/>
        </authorList>
    </citation>
    <scope>NUCLEOTIDE SEQUENCE</scope>
</reference>